<gene>
    <name evidence="1" type="ORF">EVAR_89389_1</name>
</gene>
<organism evidence="1 2">
    <name type="scientific">Eumeta variegata</name>
    <name type="common">Bagworm moth</name>
    <name type="synonym">Eumeta japonica</name>
    <dbReference type="NCBI Taxonomy" id="151549"/>
    <lineage>
        <taxon>Eukaryota</taxon>
        <taxon>Metazoa</taxon>
        <taxon>Ecdysozoa</taxon>
        <taxon>Arthropoda</taxon>
        <taxon>Hexapoda</taxon>
        <taxon>Insecta</taxon>
        <taxon>Pterygota</taxon>
        <taxon>Neoptera</taxon>
        <taxon>Endopterygota</taxon>
        <taxon>Lepidoptera</taxon>
        <taxon>Glossata</taxon>
        <taxon>Ditrysia</taxon>
        <taxon>Tineoidea</taxon>
        <taxon>Psychidae</taxon>
        <taxon>Oiketicinae</taxon>
        <taxon>Eumeta</taxon>
    </lineage>
</organism>
<dbReference type="Proteomes" id="UP000299102">
    <property type="component" value="Unassembled WGS sequence"/>
</dbReference>
<dbReference type="EMBL" id="BGZK01000942">
    <property type="protein sequence ID" value="GBP65896.1"/>
    <property type="molecule type" value="Genomic_DNA"/>
</dbReference>
<comment type="caution">
    <text evidence="1">The sequence shown here is derived from an EMBL/GenBank/DDBJ whole genome shotgun (WGS) entry which is preliminary data.</text>
</comment>
<name>A0A4C1XPP5_EUMVA</name>
<dbReference type="AlphaFoldDB" id="A0A4C1XPP5"/>
<keyword evidence="2" id="KW-1185">Reference proteome</keyword>
<sequence>MPFIYCGGHPVYGGLRVFLWAVITRAGVKSRDFVTVYFSCGGVGRRSYVLTETGPPCKFSHRLKGDECTIICWSGGPRPFRCFYRDYIGGILSSFPGRLRCFVYGTPQSFPPLCVEDSLDEHIGVPAPAPFHIRFFPDDVVSKDS</sequence>
<reference evidence="1 2" key="1">
    <citation type="journal article" date="2019" name="Commun. Biol.">
        <title>The bagworm genome reveals a unique fibroin gene that provides high tensile strength.</title>
        <authorList>
            <person name="Kono N."/>
            <person name="Nakamura H."/>
            <person name="Ohtoshi R."/>
            <person name="Tomita M."/>
            <person name="Numata K."/>
            <person name="Arakawa K."/>
        </authorList>
    </citation>
    <scope>NUCLEOTIDE SEQUENCE [LARGE SCALE GENOMIC DNA]</scope>
</reference>
<evidence type="ECO:0000313" key="1">
    <source>
        <dbReference type="EMBL" id="GBP65896.1"/>
    </source>
</evidence>
<evidence type="ECO:0000313" key="2">
    <source>
        <dbReference type="Proteomes" id="UP000299102"/>
    </source>
</evidence>
<protein>
    <submittedName>
        <fullName evidence="1">Uncharacterized protein</fullName>
    </submittedName>
</protein>
<proteinExistence type="predicted"/>
<accession>A0A4C1XPP5</accession>